<name>A0A3M9MCC8_9MICO</name>
<accession>A0A3M9MCC8</accession>
<dbReference type="AlphaFoldDB" id="A0A3M9MCC8"/>
<organism evidence="1 2">
    <name type="scientific">Flexivirga caeni</name>
    <dbReference type="NCBI Taxonomy" id="2294115"/>
    <lineage>
        <taxon>Bacteria</taxon>
        <taxon>Bacillati</taxon>
        <taxon>Actinomycetota</taxon>
        <taxon>Actinomycetes</taxon>
        <taxon>Micrococcales</taxon>
        <taxon>Dermacoccaceae</taxon>
        <taxon>Flexivirga</taxon>
    </lineage>
</organism>
<gene>
    <name evidence="1" type="ORF">EFY87_07110</name>
</gene>
<sequence length="180" mass="19930">MTTTAIAHPLELRPASGWTPPPLDEHAVDVLYDEVVTAARSRRRHYSQPALRVLVGDDRTDPEFGPQPTTAGQLPEPRAWVHRLAGALLECMTGVRSTNQIARWVSPLVRERVTARATIAKRRGARPLHRSLVRRVHICEPDDGVVEASVVVQHDGRVRALALRLVGVDGRWLVTAMELG</sequence>
<proteinExistence type="predicted"/>
<keyword evidence="2" id="KW-1185">Reference proteome</keyword>
<dbReference type="EMBL" id="RJJQ01000005">
    <property type="protein sequence ID" value="RNI23196.1"/>
    <property type="molecule type" value="Genomic_DNA"/>
</dbReference>
<evidence type="ECO:0008006" key="3">
    <source>
        <dbReference type="Google" id="ProtNLM"/>
    </source>
</evidence>
<dbReference type="RefSeq" id="WP_123270777.1">
    <property type="nucleotide sequence ID" value="NZ_RJJQ01000005.1"/>
</dbReference>
<reference evidence="1 2" key="1">
    <citation type="submission" date="2018-11" db="EMBL/GenBank/DDBJ databases">
        <title>Draft genome of Simplicispira Flexivirga sp. BO-16.</title>
        <authorList>
            <person name="Im W.T."/>
        </authorList>
    </citation>
    <scope>NUCLEOTIDE SEQUENCE [LARGE SCALE GENOMIC DNA]</scope>
    <source>
        <strain evidence="1 2">BO-16</strain>
    </source>
</reference>
<protein>
    <recommendedName>
        <fullName evidence="3">3-hydroxyacyl-CoA dehydrogenase</fullName>
    </recommendedName>
</protein>
<evidence type="ECO:0000313" key="2">
    <source>
        <dbReference type="Proteomes" id="UP000271678"/>
    </source>
</evidence>
<dbReference type="Pfam" id="PF20060">
    <property type="entry name" value="DUF6459"/>
    <property type="match status" value="1"/>
</dbReference>
<dbReference type="InterPro" id="IPR045596">
    <property type="entry name" value="DUF6459"/>
</dbReference>
<dbReference type="OrthoDB" id="3266345at2"/>
<evidence type="ECO:0000313" key="1">
    <source>
        <dbReference type="EMBL" id="RNI23196.1"/>
    </source>
</evidence>
<dbReference type="Proteomes" id="UP000271678">
    <property type="component" value="Unassembled WGS sequence"/>
</dbReference>
<comment type="caution">
    <text evidence="1">The sequence shown here is derived from an EMBL/GenBank/DDBJ whole genome shotgun (WGS) entry which is preliminary data.</text>
</comment>